<name>A0A2T8KPA2_9POAL</name>
<feature type="region of interest" description="Disordered" evidence="1">
    <location>
        <begin position="1"/>
        <end position="32"/>
    </location>
</feature>
<evidence type="ECO:0000313" key="2">
    <source>
        <dbReference type="EMBL" id="PVH63995.1"/>
    </source>
</evidence>
<dbReference type="Gramene" id="PVH63995">
    <property type="protein sequence ID" value="PVH63995"/>
    <property type="gene ID" value="PAHAL_2G161200"/>
</dbReference>
<dbReference type="Proteomes" id="UP000243499">
    <property type="component" value="Chromosome 2"/>
</dbReference>
<evidence type="ECO:0000256" key="1">
    <source>
        <dbReference type="SAM" id="MobiDB-lite"/>
    </source>
</evidence>
<reference evidence="2" key="1">
    <citation type="submission" date="2018-04" db="EMBL/GenBank/DDBJ databases">
        <title>WGS assembly of Panicum hallii.</title>
        <authorList>
            <person name="Lovell J."/>
            <person name="Jenkins J."/>
            <person name="Lowry D."/>
            <person name="Mamidi S."/>
            <person name="Sreedasyam A."/>
            <person name="Weng X."/>
            <person name="Barry K."/>
            <person name="Bonette J."/>
            <person name="Campitelli B."/>
            <person name="Daum C."/>
            <person name="Gordon S."/>
            <person name="Gould B."/>
            <person name="Lipzen A."/>
            <person name="Macqueen A."/>
            <person name="Palacio-Mejia J."/>
            <person name="Plott C."/>
            <person name="Shakirov E."/>
            <person name="Shu S."/>
            <person name="Yoshinaga Y."/>
            <person name="Zane M."/>
            <person name="Rokhsar D."/>
            <person name="Grimwood J."/>
            <person name="Schmutz J."/>
            <person name="Juenger T."/>
        </authorList>
    </citation>
    <scope>NUCLEOTIDE SEQUENCE [LARGE SCALE GENOMIC DNA]</scope>
    <source>
        <strain evidence="2">FIL2</strain>
    </source>
</reference>
<organism evidence="2">
    <name type="scientific">Panicum hallii</name>
    <dbReference type="NCBI Taxonomy" id="206008"/>
    <lineage>
        <taxon>Eukaryota</taxon>
        <taxon>Viridiplantae</taxon>
        <taxon>Streptophyta</taxon>
        <taxon>Embryophyta</taxon>
        <taxon>Tracheophyta</taxon>
        <taxon>Spermatophyta</taxon>
        <taxon>Magnoliopsida</taxon>
        <taxon>Liliopsida</taxon>
        <taxon>Poales</taxon>
        <taxon>Poaceae</taxon>
        <taxon>PACMAD clade</taxon>
        <taxon>Panicoideae</taxon>
        <taxon>Panicodae</taxon>
        <taxon>Paniceae</taxon>
        <taxon>Panicinae</taxon>
        <taxon>Panicum</taxon>
        <taxon>Panicum sect. Panicum</taxon>
    </lineage>
</organism>
<dbReference type="AlphaFoldDB" id="A0A2T8KPA2"/>
<feature type="compositionally biased region" description="Gly residues" evidence="1">
    <location>
        <begin position="13"/>
        <end position="23"/>
    </location>
</feature>
<dbReference type="EMBL" id="CM008047">
    <property type="protein sequence ID" value="PVH63995.1"/>
    <property type="molecule type" value="Genomic_DNA"/>
</dbReference>
<gene>
    <name evidence="2" type="ORF">PAHAL_2G161200</name>
</gene>
<protein>
    <submittedName>
        <fullName evidence="2">Uncharacterized protein</fullName>
    </submittedName>
</protein>
<proteinExistence type="predicted"/>
<sequence>MFLPRLVFRGRGGDQSSGSGRGSGPRPAPLPSLDRTRVLVFTLAVSRVDGNLNQSLSSLLGCNSCLRVEERNDQDGSLCIFFRASLVELQLILILCGS</sequence>
<accession>A0A2T8KPA2</accession>